<dbReference type="EMBL" id="QYUO01000001">
    <property type="protein sequence ID" value="RJF98418.1"/>
    <property type="molecule type" value="Genomic_DNA"/>
</dbReference>
<accession>A0A3A3FV32</accession>
<dbReference type="Pfam" id="PF00989">
    <property type="entry name" value="PAS"/>
    <property type="match status" value="1"/>
</dbReference>
<feature type="transmembrane region" description="Helical" evidence="1">
    <location>
        <begin position="9"/>
        <end position="32"/>
    </location>
</feature>
<dbReference type="Pfam" id="PF00990">
    <property type="entry name" value="GGDEF"/>
    <property type="match status" value="1"/>
</dbReference>
<dbReference type="InterPro" id="IPR035965">
    <property type="entry name" value="PAS-like_dom_sf"/>
</dbReference>
<feature type="domain" description="PAC" evidence="3">
    <location>
        <begin position="310"/>
        <end position="362"/>
    </location>
</feature>
<keyword evidence="1" id="KW-0472">Membrane</keyword>
<dbReference type="CDD" id="cd01948">
    <property type="entry name" value="EAL"/>
    <property type="match status" value="1"/>
</dbReference>
<dbReference type="PROSITE" id="PS50887">
    <property type="entry name" value="GGDEF"/>
    <property type="match status" value="1"/>
</dbReference>
<dbReference type="InterPro" id="IPR035919">
    <property type="entry name" value="EAL_sf"/>
</dbReference>
<evidence type="ECO:0000259" key="5">
    <source>
        <dbReference type="PROSITE" id="PS50887"/>
    </source>
</evidence>
<dbReference type="Pfam" id="PF13188">
    <property type="entry name" value="PAS_8"/>
    <property type="match status" value="1"/>
</dbReference>
<reference evidence="7" key="1">
    <citation type="submission" date="2018-09" db="EMBL/GenBank/DDBJ databases">
        <authorList>
            <person name="Zhu H."/>
        </authorList>
    </citation>
    <scope>NUCLEOTIDE SEQUENCE [LARGE SCALE GENOMIC DNA]</scope>
    <source>
        <strain evidence="7">K1R23-30</strain>
    </source>
</reference>
<dbReference type="SMART" id="SM00267">
    <property type="entry name" value="GGDEF"/>
    <property type="match status" value="1"/>
</dbReference>
<dbReference type="OrthoDB" id="9813903at2"/>
<dbReference type="SMART" id="SM00091">
    <property type="entry name" value="PAS"/>
    <property type="match status" value="2"/>
</dbReference>
<evidence type="ECO:0000256" key="1">
    <source>
        <dbReference type="SAM" id="Phobius"/>
    </source>
</evidence>
<feature type="domain" description="EAL" evidence="4">
    <location>
        <begin position="537"/>
        <end position="790"/>
    </location>
</feature>
<dbReference type="InterPro" id="IPR000014">
    <property type="entry name" value="PAS"/>
</dbReference>
<dbReference type="CDD" id="cd00130">
    <property type="entry name" value="PAS"/>
    <property type="match status" value="1"/>
</dbReference>
<name>A0A3A3FV32_9BURK</name>
<dbReference type="SUPFAM" id="SSF141868">
    <property type="entry name" value="EAL domain-like"/>
    <property type="match status" value="1"/>
</dbReference>
<dbReference type="FunFam" id="3.20.20.450:FF:000001">
    <property type="entry name" value="Cyclic di-GMP phosphodiesterase yahA"/>
    <property type="match status" value="1"/>
</dbReference>
<feature type="domain" description="GGDEF" evidence="5">
    <location>
        <begin position="395"/>
        <end position="528"/>
    </location>
</feature>
<dbReference type="Proteomes" id="UP000265955">
    <property type="component" value="Unassembled WGS sequence"/>
</dbReference>
<dbReference type="InterPro" id="IPR000700">
    <property type="entry name" value="PAS-assoc_C"/>
</dbReference>
<dbReference type="InterPro" id="IPR001633">
    <property type="entry name" value="EAL_dom"/>
</dbReference>
<evidence type="ECO:0000259" key="4">
    <source>
        <dbReference type="PROSITE" id="PS50883"/>
    </source>
</evidence>
<dbReference type="PROSITE" id="PS50883">
    <property type="entry name" value="EAL"/>
    <property type="match status" value="1"/>
</dbReference>
<comment type="caution">
    <text evidence="6">The sequence shown here is derived from an EMBL/GenBank/DDBJ whole genome shotgun (WGS) entry which is preliminary data.</text>
</comment>
<sequence>MHKAINSRLLLIMFLVGAASGFFVSLTGWWGLHDGSIQLDNLRDHFIRIAGPGMASAPADAALLRAVNNNLSARRLLLAMSGFATVCFCLTAWLTYRESMTRRRQADELQRQHNLFRTLFEGTNEGVILTTAGKVTDCNRAALLLFDLAGVDTMRALGPAQLQPPRQPDGSDSVAGFLAYLNAAERTGPQAFEWQFQSLNHRHFPAEVAIHTATVCGEEVTQITIRDISLRAQAEKSMRLANQAFENSREGVAITDEHANILTVNRAFTVITGYTPEEAFGRNPRILSFGRQTREFYQQMWDSVRTTGNWQGEVWNKRKDGAVYPQWLNISRLSDSNGRITNYVGVFSDLSETKLAEERLLHQTNYDALTDLPNRALLAKRLQQAMISAGRHVQENIGVLLLDLDRFKLINDSIGHEAGDSLLLQVSHRLRRVLRESDTLARMGGDEFALLAIDIRDADHLASLAQKLIKALHEPFHLHSHELHIGASIGLALYPDHGTDVDTLIKHADIALYHAKTLGRHRYEFYANHLDQLTQGRLQLESSLYGAVARNELLLQFQPQQIISNGKIHGVEALVRWHHAELGMVSPALFIPLAEETGLIVSIGEWILRTACTEARRWLLQGHPARIAVNVSARQFHDTAFADMVECILRDSGLPAPLLELELTEGMVMEDTAQATAILNELHSLGVQISIDDFGTGYSSLSYLKRLPIQILKIDQSFVRDIATDQDDRAIVSAIIVLAHSLGLQVVAEGVENAEQLGFLREHGCDAMQGYYFSRPVPAEQLLQLLIGERTSVACES</sequence>
<evidence type="ECO:0000259" key="2">
    <source>
        <dbReference type="PROSITE" id="PS50112"/>
    </source>
</evidence>
<dbReference type="PROSITE" id="PS50113">
    <property type="entry name" value="PAC"/>
    <property type="match status" value="1"/>
</dbReference>
<protein>
    <submittedName>
        <fullName evidence="6">Bifunctional diguanylate cyclase/phosphodiesterase</fullName>
    </submittedName>
</protein>
<keyword evidence="1" id="KW-1133">Transmembrane helix</keyword>
<organism evidence="6 7">
    <name type="scientific">Noviherbaspirillum saxi</name>
    <dbReference type="NCBI Taxonomy" id="2320863"/>
    <lineage>
        <taxon>Bacteria</taxon>
        <taxon>Pseudomonadati</taxon>
        <taxon>Pseudomonadota</taxon>
        <taxon>Betaproteobacteria</taxon>
        <taxon>Burkholderiales</taxon>
        <taxon>Oxalobacteraceae</taxon>
        <taxon>Noviherbaspirillum</taxon>
    </lineage>
</organism>
<dbReference type="InterPro" id="IPR029787">
    <property type="entry name" value="Nucleotide_cyclase"/>
</dbReference>
<evidence type="ECO:0000313" key="6">
    <source>
        <dbReference type="EMBL" id="RJF98418.1"/>
    </source>
</evidence>
<dbReference type="InterPro" id="IPR052155">
    <property type="entry name" value="Biofilm_reg_signaling"/>
</dbReference>
<dbReference type="Gene3D" id="3.30.450.20">
    <property type="entry name" value="PAS domain"/>
    <property type="match status" value="2"/>
</dbReference>
<dbReference type="PROSITE" id="PS50112">
    <property type="entry name" value="PAS"/>
    <property type="match status" value="1"/>
</dbReference>
<feature type="domain" description="PAS" evidence="2">
    <location>
        <begin position="237"/>
        <end position="283"/>
    </location>
</feature>
<dbReference type="InterPro" id="IPR000160">
    <property type="entry name" value="GGDEF_dom"/>
</dbReference>
<keyword evidence="7" id="KW-1185">Reference proteome</keyword>
<dbReference type="Pfam" id="PF00563">
    <property type="entry name" value="EAL"/>
    <property type="match status" value="1"/>
</dbReference>
<dbReference type="PANTHER" id="PTHR44757:SF2">
    <property type="entry name" value="BIOFILM ARCHITECTURE MAINTENANCE PROTEIN MBAA"/>
    <property type="match status" value="1"/>
</dbReference>
<dbReference type="InterPro" id="IPR043128">
    <property type="entry name" value="Rev_trsase/Diguanyl_cyclase"/>
</dbReference>
<dbReference type="RefSeq" id="WP_119768370.1">
    <property type="nucleotide sequence ID" value="NZ_QYUO01000001.1"/>
</dbReference>
<proteinExistence type="predicted"/>
<dbReference type="InterPro" id="IPR013767">
    <property type="entry name" value="PAS_fold"/>
</dbReference>
<dbReference type="Gene3D" id="3.20.20.450">
    <property type="entry name" value="EAL domain"/>
    <property type="match status" value="1"/>
</dbReference>
<dbReference type="SUPFAM" id="SSF55073">
    <property type="entry name" value="Nucleotide cyclase"/>
    <property type="match status" value="1"/>
</dbReference>
<keyword evidence="1" id="KW-0812">Transmembrane</keyword>
<dbReference type="SMART" id="SM00052">
    <property type="entry name" value="EAL"/>
    <property type="match status" value="1"/>
</dbReference>
<dbReference type="CDD" id="cd01949">
    <property type="entry name" value="GGDEF"/>
    <property type="match status" value="1"/>
</dbReference>
<dbReference type="NCBIfam" id="TIGR00229">
    <property type="entry name" value="sensory_box"/>
    <property type="match status" value="1"/>
</dbReference>
<evidence type="ECO:0000313" key="7">
    <source>
        <dbReference type="Proteomes" id="UP000265955"/>
    </source>
</evidence>
<evidence type="ECO:0000259" key="3">
    <source>
        <dbReference type="PROSITE" id="PS50113"/>
    </source>
</evidence>
<dbReference type="SUPFAM" id="SSF55785">
    <property type="entry name" value="PYP-like sensor domain (PAS domain)"/>
    <property type="match status" value="2"/>
</dbReference>
<dbReference type="NCBIfam" id="TIGR00254">
    <property type="entry name" value="GGDEF"/>
    <property type="match status" value="1"/>
</dbReference>
<dbReference type="AlphaFoldDB" id="A0A3A3FV32"/>
<feature type="transmembrane region" description="Helical" evidence="1">
    <location>
        <begin position="76"/>
        <end position="96"/>
    </location>
</feature>
<gene>
    <name evidence="6" type="ORF">D3871_07790</name>
</gene>
<dbReference type="PANTHER" id="PTHR44757">
    <property type="entry name" value="DIGUANYLATE CYCLASE DGCP"/>
    <property type="match status" value="1"/>
</dbReference>
<dbReference type="Gene3D" id="3.30.70.270">
    <property type="match status" value="1"/>
</dbReference>